<name>A0A7T3FVE8_9EURY</name>
<dbReference type="Pfam" id="PF00496">
    <property type="entry name" value="SBP_bac_5"/>
    <property type="match status" value="1"/>
</dbReference>
<evidence type="ECO:0000256" key="2">
    <source>
        <dbReference type="ARBA" id="ARBA00022448"/>
    </source>
</evidence>
<evidence type="ECO:0000313" key="7">
    <source>
        <dbReference type="Proteomes" id="UP000595001"/>
    </source>
</evidence>
<dbReference type="AlphaFoldDB" id="A0A7T3FVE8"/>
<dbReference type="InterPro" id="IPR000914">
    <property type="entry name" value="SBP_5_dom"/>
</dbReference>
<gene>
    <name evidence="6" type="ORF">I7X12_10680</name>
</gene>
<dbReference type="InterPro" id="IPR039424">
    <property type="entry name" value="SBP_5"/>
</dbReference>
<evidence type="ECO:0000256" key="4">
    <source>
        <dbReference type="SAM" id="MobiDB-lite"/>
    </source>
</evidence>
<organism evidence="6 7">
    <name type="scientific">Halosimplex litoreum</name>
    <dbReference type="NCBI Taxonomy" id="1198301"/>
    <lineage>
        <taxon>Archaea</taxon>
        <taxon>Methanobacteriati</taxon>
        <taxon>Methanobacteriota</taxon>
        <taxon>Stenosarchaea group</taxon>
        <taxon>Halobacteria</taxon>
        <taxon>Halobacteriales</taxon>
        <taxon>Haloarculaceae</taxon>
        <taxon>Halosimplex</taxon>
    </lineage>
</organism>
<dbReference type="PROSITE" id="PS51257">
    <property type="entry name" value="PROKAR_LIPOPROTEIN"/>
    <property type="match status" value="1"/>
</dbReference>
<dbReference type="OrthoDB" id="194307at2157"/>
<proteinExistence type="inferred from homology"/>
<dbReference type="Proteomes" id="UP000595001">
    <property type="component" value="Chromosome"/>
</dbReference>
<feature type="region of interest" description="Disordered" evidence="4">
    <location>
        <begin position="434"/>
        <end position="453"/>
    </location>
</feature>
<sequence>MPEKQTRRRFLTAAGAGAASLLAGCGSDTSAPTDGSGDGSNEDGSGDGSSGSDGSDGGDGSDGSGGDGESDDDSEETSGGSAGGVLDMMATGNIQTLDPINAKGSGAGYDQYGRSLMEFRNGQYPPEPALAEGYELSEDGLTYTFDLKQGVTFHDGSELTAEDVVYSFRRLAESENSRNQDDIIGETMRIQHERDAALTTPSGEATADDIVPGSLAVEAVDDYTFEMTLASPFQYTLFQISGGAFAILPANAVGDVESYDGEYSYNEFFSTEGDGPTYAGLGPFQVDSWTKGSQIQLSAFDDYYGEGPELDGITYTVVSDGQTRLNRFRNGSAHIIESLPTASFNPDNVSIEERNGNRSVGTYSFGNGTTVNYGEIPALTTEYIVFNTLNVPLPVRRAFAYAMNQHDIAESVYKGTGKPAYHITPPAPYPTFEDGQSGEASYDAHAESGANSNTEFGADGYPYGYGETLLDEARAVMEEAGYGPDNRFSITATTISGDDGYRQVFTRLQPKLNSAYIDMEITEASFGTIISQAISGSMEVFGLGDGMEYPGPQNFLRFLHGSNPSTQFTRWGAEDSYYSEEYRGIAREAWDENYAAEGTTQEDHNEAFQTVEEINWASVQELPFLHPTSQRLWHDSVDVEMYGVMENQTFDQVTLDE</sequence>
<dbReference type="PROSITE" id="PS51318">
    <property type="entry name" value="TAT"/>
    <property type="match status" value="1"/>
</dbReference>
<reference evidence="6 7" key="1">
    <citation type="submission" date="2020-12" db="EMBL/GenBank/DDBJ databases">
        <title>Halosimplex halophilum sp. nov. and Halosimplex salinum sp. nov., two new members of the genus Halosimplex.</title>
        <authorList>
            <person name="Cui H.L."/>
        </authorList>
    </citation>
    <scope>NUCLEOTIDE SEQUENCE [LARGE SCALE GENOMIC DNA]</scope>
    <source>
        <strain evidence="6 7">YGH94</strain>
    </source>
</reference>
<evidence type="ECO:0000256" key="3">
    <source>
        <dbReference type="ARBA" id="ARBA00022729"/>
    </source>
</evidence>
<protein>
    <submittedName>
        <fullName evidence="6">ABC transporter substrate-binding protein</fullName>
    </submittedName>
</protein>
<keyword evidence="2" id="KW-0813">Transport</keyword>
<dbReference type="PANTHER" id="PTHR30290:SF9">
    <property type="entry name" value="OLIGOPEPTIDE-BINDING PROTEIN APPA"/>
    <property type="match status" value="1"/>
</dbReference>
<dbReference type="EMBL" id="CP065856">
    <property type="protein sequence ID" value="QPV61237.1"/>
    <property type="molecule type" value="Genomic_DNA"/>
</dbReference>
<dbReference type="GeneID" id="60588963"/>
<dbReference type="InterPro" id="IPR006311">
    <property type="entry name" value="TAT_signal"/>
</dbReference>
<dbReference type="Gene3D" id="3.40.190.10">
    <property type="entry name" value="Periplasmic binding protein-like II"/>
    <property type="match status" value="1"/>
</dbReference>
<dbReference type="GO" id="GO:1904680">
    <property type="term" value="F:peptide transmembrane transporter activity"/>
    <property type="evidence" value="ECO:0007669"/>
    <property type="project" value="TreeGrafter"/>
</dbReference>
<dbReference type="PANTHER" id="PTHR30290">
    <property type="entry name" value="PERIPLASMIC BINDING COMPONENT OF ABC TRANSPORTER"/>
    <property type="match status" value="1"/>
</dbReference>
<evidence type="ECO:0000313" key="6">
    <source>
        <dbReference type="EMBL" id="QPV61237.1"/>
    </source>
</evidence>
<dbReference type="KEGG" id="hlt:I7X12_10680"/>
<accession>A0A7T3FVE8</accession>
<feature type="compositionally biased region" description="Gly residues" evidence="4">
    <location>
        <begin position="46"/>
        <end position="67"/>
    </location>
</feature>
<keyword evidence="7" id="KW-1185">Reference proteome</keyword>
<evidence type="ECO:0000259" key="5">
    <source>
        <dbReference type="Pfam" id="PF00496"/>
    </source>
</evidence>
<dbReference type="GO" id="GO:0015833">
    <property type="term" value="P:peptide transport"/>
    <property type="evidence" value="ECO:0007669"/>
    <property type="project" value="TreeGrafter"/>
</dbReference>
<dbReference type="CDD" id="cd00995">
    <property type="entry name" value="PBP2_NikA_DppA_OppA_like"/>
    <property type="match status" value="1"/>
</dbReference>
<dbReference type="Gene3D" id="3.10.105.10">
    <property type="entry name" value="Dipeptide-binding Protein, Domain 3"/>
    <property type="match status" value="1"/>
</dbReference>
<feature type="region of interest" description="Disordered" evidence="4">
    <location>
        <begin position="22"/>
        <end position="86"/>
    </location>
</feature>
<evidence type="ECO:0000256" key="1">
    <source>
        <dbReference type="ARBA" id="ARBA00005695"/>
    </source>
</evidence>
<comment type="similarity">
    <text evidence="1">Belongs to the bacterial solute-binding protein 5 family.</text>
</comment>
<keyword evidence="3" id="KW-0732">Signal</keyword>
<feature type="domain" description="Solute-binding protein family 5" evidence="5">
    <location>
        <begin position="126"/>
        <end position="564"/>
    </location>
</feature>
<dbReference type="SUPFAM" id="SSF53850">
    <property type="entry name" value="Periplasmic binding protein-like II"/>
    <property type="match status" value="1"/>
</dbReference>
<dbReference type="RefSeq" id="WP_198060070.1">
    <property type="nucleotide sequence ID" value="NZ_CP065856.1"/>
</dbReference>